<dbReference type="EMBL" id="OKRC01000003">
    <property type="protein sequence ID" value="SPE20393.1"/>
    <property type="molecule type" value="Genomic_DNA"/>
</dbReference>
<dbReference type="NCBIfam" id="TIGR00099">
    <property type="entry name" value="Cof-subfamily"/>
    <property type="match status" value="1"/>
</dbReference>
<dbReference type="SUPFAM" id="SSF56784">
    <property type="entry name" value="HAD-like"/>
    <property type="match status" value="1"/>
</dbReference>
<dbReference type="GO" id="GO:0016791">
    <property type="term" value="F:phosphatase activity"/>
    <property type="evidence" value="ECO:0007669"/>
    <property type="project" value="TreeGrafter"/>
</dbReference>
<gene>
    <name evidence="1" type="ORF">LAS9267_00778</name>
</gene>
<dbReference type="InterPro" id="IPR036412">
    <property type="entry name" value="HAD-like_sf"/>
</dbReference>
<dbReference type="Proteomes" id="UP000239650">
    <property type="component" value="Unassembled WGS sequence"/>
</dbReference>
<keyword evidence="1" id="KW-0378">Hydrolase</keyword>
<dbReference type="Gene3D" id="3.40.50.1000">
    <property type="entry name" value="HAD superfamily/HAD-like"/>
    <property type="match status" value="1"/>
</dbReference>
<accession>A0A975WM60</accession>
<dbReference type="NCBIfam" id="TIGR01484">
    <property type="entry name" value="HAD-SF-IIB"/>
    <property type="match status" value="1"/>
</dbReference>
<dbReference type="RefSeq" id="WP_016265575.1">
    <property type="nucleotide sequence ID" value="NZ_BJLN01000008.1"/>
</dbReference>
<dbReference type="EC" id="3.1.3.-" evidence="1"/>
<dbReference type="Gene3D" id="3.30.1240.10">
    <property type="match status" value="1"/>
</dbReference>
<dbReference type="InterPro" id="IPR000150">
    <property type="entry name" value="Cof"/>
</dbReference>
<dbReference type="InterPro" id="IPR023214">
    <property type="entry name" value="HAD_sf"/>
</dbReference>
<name>A0A975WM60_LATSK</name>
<reference evidence="1 2" key="1">
    <citation type="submission" date="2018-02" db="EMBL/GenBank/DDBJ databases">
        <authorList>
            <person name="Rodrigo-Torres L."/>
            <person name="Arahal R. D."/>
            <person name="Lucena T."/>
        </authorList>
    </citation>
    <scope>NUCLEOTIDE SEQUENCE [LARGE SCALE GENOMIC DNA]</scope>
    <source>
        <strain evidence="1 2">CECT 9267</strain>
    </source>
</reference>
<evidence type="ECO:0000313" key="2">
    <source>
        <dbReference type="Proteomes" id="UP000239650"/>
    </source>
</evidence>
<comment type="caution">
    <text evidence="1">The sequence shown here is derived from an EMBL/GenBank/DDBJ whole genome shotgun (WGS) entry which is preliminary data.</text>
</comment>
<dbReference type="GO" id="GO:0000287">
    <property type="term" value="F:magnesium ion binding"/>
    <property type="evidence" value="ECO:0007669"/>
    <property type="project" value="TreeGrafter"/>
</dbReference>
<dbReference type="AlphaFoldDB" id="A0A975WM60"/>
<dbReference type="GO" id="GO:0005829">
    <property type="term" value="C:cytosol"/>
    <property type="evidence" value="ECO:0007669"/>
    <property type="project" value="TreeGrafter"/>
</dbReference>
<dbReference type="PANTHER" id="PTHR10000">
    <property type="entry name" value="PHOSPHOSERINE PHOSPHATASE"/>
    <property type="match status" value="1"/>
</dbReference>
<sequence length="274" mass="29838">MIKYIFSDLDGTLLNQAGQLSEKDIATVKTSPLPISLVSARSPQEMQATVEQLALTTPQVAFNGGLIYKPTDLFPMVLAEYPLVTTTVAQLVAALQTEFSDISLSAYDLQHWYTQKIDAGIETEAQLTGLLPTIINFDDQLKNPFIKIFKVMLMVPEDEQRTAVLQFIDQLHLPGLSVQQSGTMYVEITSQQATKAQALMTILKNAGLTPADCAAFGAGQNDLSMLSIVGHPIVMGNASDQIQAAGQFITKTNHHSGFSYGIKKYITKVNQKVG</sequence>
<organism evidence="1 2">
    <name type="scientific">Latilactobacillus sakei</name>
    <name type="common">Lactobacillus sakei</name>
    <dbReference type="NCBI Taxonomy" id="1599"/>
    <lineage>
        <taxon>Bacteria</taxon>
        <taxon>Bacillati</taxon>
        <taxon>Bacillota</taxon>
        <taxon>Bacilli</taxon>
        <taxon>Lactobacillales</taxon>
        <taxon>Lactobacillaceae</taxon>
        <taxon>Latilactobacillus</taxon>
    </lineage>
</organism>
<protein>
    <submittedName>
        <fullName evidence="1">Phosphatase</fullName>
        <ecNumber evidence="1">3.1.3.-</ecNumber>
    </submittedName>
</protein>
<evidence type="ECO:0000313" key="1">
    <source>
        <dbReference type="EMBL" id="SPE20393.1"/>
    </source>
</evidence>
<dbReference type="InterPro" id="IPR006379">
    <property type="entry name" value="HAD-SF_hydro_IIB"/>
</dbReference>
<proteinExistence type="predicted"/>
<dbReference type="PROSITE" id="PS01228">
    <property type="entry name" value="COF_1"/>
    <property type="match status" value="1"/>
</dbReference>
<dbReference type="PANTHER" id="PTHR10000:SF8">
    <property type="entry name" value="HAD SUPERFAMILY HYDROLASE-LIKE, TYPE 3"/>
    <property type="match status" value="1"/>
</dbReference>
<dbReference type="Pfam" id="PF08282">
    <property type="entry name" value="Hydrolase_3"/>
    <property type="match status" value="1"/>
</dbReference>